<evidence type="ECO:0000256" key="1">
    <source>
        <dbReference type="SAM" id="MobiDB-lite"/>
    </source>
</evidence>
<gene>
    <name evidence="3" type="ORF">ACFOGJ_23000</name>
</gene>
<keyword evidence="2" id="KW-0472">Membrane</keyword>
<keyword evidence="2" id="KW-0812">Transmembrane</keyword>
<evidence type="ECO:0000313" key="3">
    <source>
        <dbReference type="EMBL" id="MFC3230136.1"/>
    </source>
</evidence>
<name>A0ABV7L6V4_9PROT</name>
<evidence type="ECO:0008006" key="5">
    <source>
        <dbReference type="Google" id="ProtNLM"/>
    </source>
</evidence>
<feature type="compositionally biased region" description="Basic and acidic residues" evidence="1">
    <location>
        <begin position="9"/>
        <end position="26"/>
    </location>
</feature>
<feature type="region of interest" description="Disordered" evidence="1">
    <location>
        <begin position="9"/>
        <end position="30"/>
    </location>
</feature>
<sequence>MVTGWMRRWMERPDGAGRGPDGDLRAPGRTSGRHLAATAFAALVVAVMALLLRPDATVAQDKEDQDGGAEAAAATAAEPTLNVELNTIEQQEDACRVYLVVKNESEDRYTDLEMELILFDKDGFVSRRYAVQIAPLQPNKTRVRPFDLPELDCATVGQFLINDVTKCAAEDGEKPDCLKRIRTESKGEVTLFM</sequence>
<feature type="transmembrane region" description="Helical" evidence="2">
    <location>
        <begin position="35"/>
        <end position="52"/>
    </location>
</feature>
<dbReference type="EMBL" id="JBHRTR010000036">
    <property type="protein sequence ID" value="MFC3230136.1"/>
    <property type="molecule type" value="Genomic_DNA"/>
</dbReference>
<protein>
    <recommendedName>
        <fullName evidence="5">Tat pathway signal sequence domain protein</fullName>
    </recommendedName>
</protein>
<proteinExistence type="predicted"/>
<evidence type="ECO:0000313" key="4">
    <source>
        <dbReference type="Proteomes" id="UP001595528"/>
    </source>
</evidence>
<keyword evidence="4" id="KW-1185">Reference proteome</keyword>
<accession>A0ABV7L6V4</accession>
<dbReference type="RefSeq" id="WP_379905013.1">
    <property type="nucleotide sequence ID" value="NZ_JBHRTR010000036.1"/>
</dbReference>
<reference evidence="4" key="1">
    <citation type="journal article" date="2019" name="Int. J. Syst. Evol. Microbiol.">
        <title>The Global Catalogue of Microorganisms (GCM) 10K type strain sequencing project: providing services to taxonomists for standard genome sequencing and annotation.</title>
        <authorList>
            <consortium name="The Broad Institute Genomics Platform"/>
            <consortium name="The Broad Institute Genome Sequencing Center for Infectious Disease"/>
            <person name="Wu L."/>
            <person name="Ma J."/>
        </authorList>
    </citation>
    <scope>NUCLEOTIDE SEQUENCE [LARGE SCALE GENOMIC DNA]</scope>
    <source>
        <strain evidence="4">KCTC 42964</strain>
    </source>
</reference>
<organism evidence="3 4">
    <name type="scientific">Marinibaculum pumilum</name>
    <dbReference type="NCBI Taxonomy" id="1766165"/>
    <lineage>
        <taxon>Bacteria</taxon>
        <taxon>Pseudomonadati</taxon>
        <taxon>Pseudomonadota</taxon>
        <taxon>Alphaproteobacteria</taxon>
        <taxon>Rhodospirillales</taxon>
        <taxon>Rhodospirillaceae</taxon>
        <taxon>Marinibaculum</taxon>
    </lineage>
</organism>
<dbReference type="Proteomes" id="UP001595528">
    <property type="component" value="Unassembled WGS sequence"/>
</dbReference>
<evidence type="ECO:0000256" key="2">
    <source>
        <dbReference type="SAM" id="Phobius"/>
    </source>
</evidence>
<comment type="caution">
    <text evidence="3">The sequence shown here is derived from an EMBL/GenBank/DDBJ whole genome shotgun (WGS) entry which is preliminary data.</text>
</comment>
<keyword evidence="2" id="KW-1133">Transmembrane helix</keyword>